<protein>
    <submittedName>
        <fullName evidence="2">Uncharacterized protein</fullName>
    </submittedName>
</protein>
<gene>
    <name evidence="2" type="ORF">KHQ06_11980</name>
</gene>
<dbReference type="EMBL" id="CP074371">
    <property type="protein sequence ID" value="QVI23525.1"/>
    <property type="molecule type" value="Genomic_DNA"/>
</dbReference>
<accession>A0ABX8CUE5</accession>
<evidence type="ECO:0000256" key="1">
    <source>
        <dbReference type="SAM" id="SignalP"/>
    </source>
</evidence>
<proteinExistence type="predicted"/>
<evidence type="ECO:0000313" key="3">
    <source>
        <dbReference type="Proteomes" id="UP000683310"/>
    </source>
</evidence>
<feature type="signal peptide" evidence="1">
    <location>
        <begin position="1"/>
        <end position="26"/>
    </location>
</feature>
<keyword evidence="3" id="KW-1185">Reference proteome</keyword>
<reference evidence="2 3" key="1">
    <citation type="submission" date="2021-04" db="EMBL/GenBank/DDBJ databases">
        <title>Nocardia tengchongensis.</title>
        <authorList>
            <person name="Zhuang k."/>
            <person name="Ran Y."/>
            <person name="Li W."/>
        </authorList>
    </citation>
    <scope>NUCLEOTIDE SEQUENCE [LARGE SCALE GENOMIC DNA]</scope>
    <source>
        <strain evidence="2 3">CFH S0057</strain>
    </source>
</reference>
<sequence>MRAKRAATGLAAAMIAVTFGGGVALADPDDSGTDPNSQMCPYPDVNNPYCTNFPMITTKRAIGATGTMEEMPAVTAETHASPHPGAGRGLAFLLKVRR</sequence>
<name>A0ABX8CUE5_9NOCA</name>
<dbReference type="Proteomes" id="UP000683310">
    <property type="component" value="Chromosome"/>
</dbReference>
<organism evidence="2 3">
    <name type="scientific">Nocardia tengchongensis</name>
    <dbReference type="NCBI Taxonomy" id="2055889"/>
    <lineage>
        <taxon>Bacteria</taxon>
        <taxon>Bacillati</taxon>
        <taxon>Actinomycetota</taxon>
        <taxon>Actinomycetes</taxon>
        <taxon>Mycobacteriales</taxon>
        <taxon>Nocardiaceae</taxon>
        <taxon>Nocardia</taxon>
    </lineage>
</organism>
<evidence type="ECO:0000313" key="2">
    <source>
        <dbReference type="EMBL" id="QVI23525.1"/>
    </source>
</evidence>
<feature type="chain" id="PRO_5045541233" evidence="1">
    <location>
        <begin position="27"/>
        <end position="98"/>
    </location>
</feature>
<keyword evidence="1" id="KW-0732">Signal</keyword>